<dbReference type="SMART" id="SM00858">
    <property type="entry name" value="SAF"/>
    <property type="match status" value="1"/>
</dbReference>
<dbReference type="OrthoDB" id="1805844at2"/>
<dbReference type="Gene3D" id="3.90.1210.10">
    <property type="entry name" value="Antifreeze-like/N-acetylneuraminic acid synthase C-terminal domain"/>
    <property type="match status" value="1"/>
</dbReference>
<dbReference type="RefSeq" id="WP_084664952.1">
    <property type="nucleotide sequence ID" value="NZ_LT838272.1"/>
</dbReference>
<feature type="domain" description="SAF" evidence="1">
    <location>
        <begin position="40"/>
        <end position="102"/>
    </location>
</feature>
<name>A0A1W1VQZ0_9FIRM</name>
<proteinExistence type="predicted"/>
<protein>
    <submittedName>
        <fullName evidence="2">Flp pilus assembly protein CpaB</fullName>
    </submittedName>
</protein>
<gene>
    <name evidence="2" type="ORF">SAMN00808754_1316</name>
</gene>
<dbReference type="CDD" id="cd11614">
    <property type="entry name" value="SAF_CpaB_FlgA_like"/>
    <property type="match status" value="1"/>
</dbReference>
<dbReference type="STRING" id="698762.SAMN00808754_1316"/>
<organism evidence="2 3">
    <name type="scientific">Thermanaeromonas toyohensis ToBE</name>
    <dbReference type="NCBI Taxonomy" id="698762"/>
    <lineage>
        <taxon>Bacteria</taxon>
        <taxon>Bacillati</taxon>
        <taxon>Bacillota</taxon>
        <taxon>Clostridia</taxon>
        <taxon>Neomoorellales</taxon>
        <taxon>Neomoorellaceae</taxon>
        <taxon>Thermanaeromonas</taxon>
    </lineage>
</organism>
<keyword evidence="3" id="KW-1185">Reference proteome</keyword>
<sequence>MLKSSFKKIPGGSLLLTALLTGILAATGVYAAFASVYQPAQVVVAARNVEPLKKIGPGDVKVITISRRDLHPRALTQLGQAIGAYTRMPLVEGEMLFPEKLVRDPGQAVEAYGTMKPDETLITLKSSQVNWPDVLRDGDFVSALAVYPDRVEEVATHARVVHNSKPLPILGELQSAREAEARPTSEITLLLNREEAKKILMATISAKLVYLLPQSPEKVAAR</sequence>
<evidence type="ECO:0000259" key="1">
    <source>
        <dbReference type="SMART" id="SM00858"/>
    </source>
</evidence>
<evidence type="ECO:0000313" key="2">
    <source>
        <dbReference type="EMBL" id="SMB95769.1"/>
    </source>
</evidence>
<dbReference type="Proteomes" id="UP000192569">
    <property type="component" value="Chromosome I"/>
</dbReference>
<evidence type="ECO:0000313" key="3">
    <source>
        <dbReference type="Proteomes" id="UP000192569"/>
    </source>
</evidence>
<dbReference type="Pfam" id="PF08666">
    <property type="entry name" value="SAF"/>
    <property type="match status" value="1"/>
</dbReference>
<accession>A0A1W1VQZ0</accession>
<reference evidence="2 3" key="1">
    <citation type="submission" date="2017-04" db="EMBL/GenBank/DDBJ databases">
        <authorList>
            <person name="Afonso C.L."/>
            <person name="Miller P.J."/>
            <person name="Scott M.A."/>
            <person name="Spackman E."/>
            <person name="Goraichik I."/>
            <person name="Dimitrov K.M."/>
            <person name="Suarez D.L."/>
            <person name="Swayne D.E."/>
        </authorList>
    </citation>
    <scope>NUCLEOTIDE SEQUENCE [LARGE SCALE GENOMIC DNA]</scope>
    <source>
        <strain evidence="2 3">ToBE</strain>
    </source>
</reference>
<dbReference type="InterPro" id="IPR013974">
    <property type="entry name" value="SAF"/>
</dbReference>
<dbReference type="AlphaFoldDB" id="A0A1W1VQZ0"/>
<dbReference type="EMBL" id="LT838272">
    <property type="protein sequence ID" value="SMB95769.1"/>
    <property type="molecule type" value="Genomic_DNA"/>
</dbReference>